<feature type="domain" description="FecR protein" evidence="1">
    <location>
        <begin position="116"/>
        <end position="209"/>
    </location>
</feature>
<gene>
    <name evidence="3" type="ORF">NCTC10392_02252</name>
</gene>
<dbReference type="Gene3D" id="2.60.120.1440">
    <property type="match status" value="1"/>
</dbReference>
<name>A0A379IBT1_PSEFL</name>
<dbReference type="InterPro" id="IPR006860">
    <property type="entry name" value="FecR"/>
</dbReference>
<dbReference type="AlphaFoldDB" id="A0A379IBT1"/>
<feature type="domain" description="FecR N-terminal" evidence="2">
    <location>
        <begin position="17"/>
        <end position="58"/>
    </location>
</feature>
<evidence type="ECO:0000313" key="4">
    <source>
        <dbReference type="Proteomes" id="UP000255125"/>
    </source>
</evidence>
<proteinExistence type="predicted"/>
<dbReference type="InterPro" id="IPR032623">
    <property type="entry name" value="FecR_N"/>
</dbReference>
<evidence type="ECO:0000313" key="3">
    <source>
        <dbReference type="EMBL" id="SUD30335.1"/>
    </source>
</evidence>
<evidence type="ECO:0000259" key="1">
    <source>
        <dbReference type="Pfam" id="PF04773"/>
    </source>
</evidence>
<evidence type="ECO:0000259" key="2">
    <source>
        <dbReference type="Pfam" id="PF16220"/>
    </source>
</evidence>
<dbReference type="Pfam" id="PF04773">
    <property type="entry name" value="FecR"/>
    <property type="match status" value="1"/>
</dbReference>
<dbReference type="InterPro" id="IPR012373">
    <property type="entry name" value="Ferrdict_sens_TM"/>
</dbReference>
<dbReference type="GO" id="GO:0016989">
    <property type="term" value="F:sigma factor antagonist activity"/>
    <property type="evidence" value="ECO:0007669"/>
    <property type="project" value="TreeGrafter"/>
</dbReference>
<sequence length="329" mass="36505">MPAIGCAMPTADPRLVDQAIEWMIKLRFNTADDASTAAFERWLASSAEHQQAWQRVATMNDDLRHLPAQLGRQTLDGARRKISRREGLKLLGLVAGAAGLAWLGRDYTPLPGLLAEYRTATGERRWISLDDGSRIHLNSASAIDTSFDRERRLVQLRQGEMLIDTGSDGHSPRPFWVQTHNGYLRALGTRFMVREAPQGTLLAVQQGQVAVFAEHTSGNAREVVAPGEQVLFNRQGLHAPPANGLDPWAWSDGVISARNMRLDDFLSELGRYRHGVLRCSEAVAALRVSGTYQVDDTDQVLTLVAQALPVSVTYRSRYWVTVTPRPTRS</sequence>
<accession>A0A379IBT1</accession>
<dbReference type="Proteomes" id="UP000255125">
    <property type="component" value="Unassembled WGS sequence"/>
</dbReference>
<dbReference type="PANTHER" id="PTHR30273:SF2">
    <property type="entry name" value="PROTEIN FECR"/>
    <property type="match status" value="1"/>
</dbReference>
<dbReference type="EMBL" id="UGUS01000002">
    <property type="protein sequence ID" value="SUD30335.1"/>
    <property type="molecule type" value="Genomic_DNA"/>
</dbReference>
<dbReference type="PANTHER" id="PTHR30273">
    <property type="entry name" value="PERIPLASMIC SIGNAL SENSOR AND SIGMA FACTOR ACTIVATOR FECR-RELATED"/>
    <property type="match status" value="1"/>
</dbReference>
<dbReference type="Pfam" id="PF16220">
    <property type="entry name" value="DUF4880"/>
    <property type="match status" value="1"/>
</dbReference>
<organism evidence="3 4">
    <name type="scientific">Pseudomonas fluorescens</name>
    <dbReference type="NCBI Taxonomy" id="294"/>
    <lineage>
        <taxon>Bacteria</taxon>
        <taxon>Pseudomonadati</taxon>
        <taxon>Pseudomonadota</taxon>
        <taxon>Gammaproteobacteria</taxon>
        <taxon>Pseudomonadales</taxon>
        <taxon>Pseudomonadaceae</taxon>
        <taxon>Pseudomonas</taxon>
    </lineage>
</organism>
<dbReference type="PIRSF" id="PIRSF018266">
    <property type="entry name" value="FecR"/>
    <property type="match status" value="1"/>
</dbReference>
<reference evidence="3 4" key="1">
    <citation type="submission" date="2018-06" db="EMBL/GenBank/DDBJ databases">
        <authorList>
            <consortium name="Pathogen Informatics"/>
            <person name="Doyle S."/>
        </authorList>
    </citation>
    <scope>NUCLEOTIDE SEQUENCE [LARGE SCALE GENOMIC DNA]</scope>
    <source>
        <strain evidence="3 4">NCTC10392</strain>
    </source>
</reference>
<protein>
    <submittedName>
        <fullName evidence="3">Sigma factor regulatory protein, FecR/PupR family</fullName>
    </submittedName>
</protein>